<accession>A0A1A9F1E5</accession>
<evidence type="ECO:0000256" key="4">
    <source>
        <dbReference type="ARBA" id="ARBA00022475"/>
    </source>
</evidence>
<evidence type="ECO:0000256" key="8">
    <source>
        <dbReference type="SAM" id="MobiDB-lite"/>
    </source>
</evidence>
<keyword evidence="7 9" id="KW-0472">Membrane</keyword>
<dbReference type="AlphaFoldDB" id="A0A1A9F1E5"/>
<feature type="transmembrane region" description="Helical" evidence="9">
    <location>
        <begin position="69"/>
        <end position="87"/>
    </location>
</feature>
<evidence type="ECO:0000313" key="11">
    <source>
        <dbReference type="Proteomes" id="UP000078070"/>
    </source>
</evidence>
<feature type="transmembrane region" description="Helical" evidence="9">
    <location>
        <begin position="42"/>
        <end position="62"/>
    </location>
</feature>
<sequence>MQYTTGKEAFYAGVRALLPAAPGVIPFGLVTGVTAIEQGLSPLTTIGMTVLFFAGAAQMAALQLLRNDAFPLVIIVTALVINLRFLMYSASMAPHFARLPKRWKWPLSYVLSDQAYVLSILKFTDGKSALYGHYFFAGAGFSMWLTWQLAVMAGAFLGAEIPASWSLDFAIPLVFLALLVPSVRNSACLAAACVGGVVAVLAVDMAYNLGLLLASVCGICTGLMAERFQRRRPGRALSPAVEGDASEEIVPEAKAPEEKVTGEKAP</sequence>
<evidence type="ECO:0000256" key="3">
    <source>
        <dbReference type="ARBA" id="ARBA00022448"/>
    </source>
</evidence>
<keyword evidence="3" id="KW-0813">Transport</keyword>
<keyword evidence="4" id="KW-1003">Cell membrane</keyword>
<comment type="similarity">
    <text evidence="2">Belongs to the AzlC family.</text>
</comment>
<dbReference type="PANTHER" id="PTHR34979">
    <property type="entry name" value="INNER MEMBRANE PROTEIN YGAZ"/>
    <property type="match status" value="1"/>
</dbReference>
<reference evidence="10 11" key="2">
    <citation type="journal article" date="2018" name="Int. J. Syst. Evol. Microbiol.">
        <title>Marinobacterium aestuarii sp. nov., a benzene-degrading marine bacterium isolated from estuary sediment.</title>
        <authorList>
            <person name="Bae S.S."/>
            <person name="Jung J."/>
            <person name="Chung D."/>
            <person name="Baek K."/>
        </authorList>
    </citation>
    <scope>NUCLEOTIDE SEQUENCE [LARGE SCALE GENOMIC DNA]</scope>
    <source>
        <strain evidence="10 11">ST58-10</strain>
    </source>
</reference>
<dbReference type="OrthoDB" id="9803444at2"/>
<feature type="transmembrane region" description="Helical" evidence="9">
    <location>
        <begin position="209"/>
        <end position="225"/>
    </location>
</feature>
<evidence type="ECO:0000256" key="9">
    <source>
        <dbReference type="SAM" id="Phobius"/>
    </source>
</evidence>
<evidence type="ECO:0000256" key="5">
    <source>
        <dbReference type="ARBA" id="ARBA00022692"/>
    </source>
</evidence>
<evidence type="ECO:0000256" key="1">
    <source>
        <dbReference type="ARBA" id="ARBA00004651"/>
    </source>
</evidence>
<keyword evidence="11" id="KW-1185">Reference proteome</keyword>
<comment type="subcellular location">
    <subcellularLocation>
        <location evidence="1">Cell membrane</location>
        <topology evidence="1">Multi-pass membrane protein</topology>
    </subcellularLocation>
</comment>
<feature type="compositionally biased region" description="Basic and acidic residues" evidence="8">
    <location>
        <begin position="254"/>
        <end position="266"/>
    </location>
</feature>
<gene>
    <name evidence="10" type="ORF">A8C75_16920</name>
</gene>
<dbReference type="EMBL" id="CP015839">
    <property type="protein sequence ID" value="ANG63987.1"/>
    <property type="molecule type" value="Genomic_DNA"/>
</dbReference>
<dbReference type="STRING" id="1821621.A8C75_16920"/>
<feature type="transmembrane region" description="Helical" evidence="9">
    <location>
        <begin position="135"/>
        <end position="157"/>
    </location>
</feature>
<evidence type="ECO:0000313" key="10">
    <source>
        <dbReference type="EMBL" id="ANG63987.1"/>
    </source>
</evidence>
<protein>
    <submittedName>
        <fullName evidence="10">Branched-chain amino acid permease</fullName>
    </submittedName>
</protein>
<organism evidence="10 11">
    <name type="scientific">Marinobacterium aestuarii</name>
    <dbReference type="NCBI Taxonomy" id="1821621"/>
    <lineage>
        <taxon>Bacteria</taxon>
        <taxon>Pseudomonadati</taxon>
        <taxon>Pseudomonadota</taxon>
        <taxon>Gammaproteobacteria</taxon>
        <taxon>Oceanospirillales</taxon>
        <taxon>Oceanospirillaceae</taxon>
        <taxon>Marinobacterium</taxon>
    </lineage>
</organism>
<dbReference type="Proteomes" id="UP000078070">
    <property type="component" value="Chromosome"/>
</dbReference>
<keyword evidence="6 9" id="KW-1133">Transmembrane helix</keyword>
<feature type="transmembrane region" description="Helical" evidence="9">
    <location>
        <begin position="12"/>
        <end position="36"/>
    </location>
</feature>
<evidence type="ECO:0000256" key="6">
    <source>
        <dbReference type="ARBA" id="ARBA00022989"/>
    </source>
</evidence>
<proteinExistence type="inferred from homology"/>
<dbReference type="Pfam" id="PF03591">
    <property type="entry name" value="AzlC"/>
    <property type="match status" value="1"/>
</dbReference>
<dbReference type="GO" id="GO:0005886">
    <property type="term" value="C:plasma membrane"/>
    <property type="evidence" value="ECO:0007669"/>
    <property type="project" value="UniProtKB-SubCell"/>
</dbReference>
<dbReference type="GO" id="GO:1903785">
    <property type="term" value="P:L-valine transmembrane transport"/>
    <property type="evidence" value="ECO:0007669"/>
    <property type="project" value="TreeGrafter"/>
</dbReference>
<feature type="region of interest" description="Disordered" evidence="8">
    <location>
        <begin position="236"/>
        <end position="266"/>
    </location>
</feature>
<dbReference type="RefSeq" id="WP_067385126.1">
    <property type="nucleotide sequence ID" value="NZ_CP015839.1"/>
</dbReference>
<dbReference type="InterPro" id="IPR011606">
    <property type="entry name" value="Brnchd-chn_aa_trnsp_permease"/>
</dbReference>
<keyword evidence="5 9" id="KW-0812">Transmembrane</keyword>
<reference evidence="11" key="1">
    <citation type="submission" date="2016-05" db="EMBL/GenBank/DDBJ databases">
        <authorList>
            <person name="Baek K."/>
            <person name="Yang S.-J."/>
        </authorList>
    </citation>
    <scope>NUCLEOTIDE SEQUENCE [LARGE SCALE GENOMIC DNA]</scope>
    <source>
        <strain evidence="11">ST58-10</strain>
    </source>
</reference>
<name>A0A1A9F1E5_9GAMM</name>
<evidence type="ECO:0000256" key="7">
    <source>
        <dbReference type="ARBA" id="ARBA00023136"/>
    </source>
</evidence>
<evidence type="ECO:0000256" key="2">
    <source>
        <dbReference type="ARBA" id="ARBA00010735"/>
    </source>
</evidence>
<dbReference type="PANTHER" id="PTHR34979:SF1">
    <property type="entry name" value="INNER MEMBRANE PROTEIN YGAZ"/>
    <property type="match status" value="1"/>
</dbReference>
<dbReference type="KEGG" id="mars:A8C75_16920"/>
<feature type="transmembrane region" description="Helical" evidence="9">
    <location>
        <begin position="163"/>
        <end position="180"/>
    </location>
</feature>